<dbReference type="InterPro" id="IPR036179">
    <property type="entry name" value="Ig-like_dom_sf"/>
</dbReference>
<keyword evidence="8" id="KW-0325">Glycoprotein</keyword>
<keyword evidence="10 11" id="KW-0812">Transmembrane</keyword>
<feature type="transmembrane region" description="Helical" evidence="11">
    <location>
        <begin position="1385"/>
        <end position="1405"/>
    </location>
</feature>
<feature type="domain" description="Ig-like" evidence="12">
    <location>
        <begin position="293"/>
        <end position="395"/>
    </location>
</feature>
<feature type="domain" description="Fibronectin type-III" evidence="13">
    <location>
        <begin position="778"/>
        <end position="877"/>
    </location>
</feature>
<evidence type="ECO:0000256" key="4">
    <source>
        <dbReference type="ARBA" id="ARBA00022737"/>
    </source>
</evidence>
<feature type="transmembrane region" description="Helical" evidence="11">
    <location>
        <begin position="1425"/>
        <end position="1447"/>
    </location>
</feature>
<feature type="domain" description="Fibronectin type-III" evidence="13">
    <location>
        <begin position="1187"/>
        <end position="1278"/>
    </location>
</feature>
<dbReference type="InterPro" id="IPR003599">
    <property type="entry name" value="Ig_sub"/>
</dbReference>
<feature type="domain" description="Ig-like" evidence="12">
    <location>
        <begin position="406"/>
        <end position="490"/>
    </location>
</feature>
<dbReference type="SMART" id="SM00409">
    <property type="entry name" value="IG"/>
    <property type="match status" value="7"/>
</dbReference>
<dbReference type="CDD" id="cd00096">
    <property type="entry name" value="Ig"/>
    <property type="match status" value="1"/>
</dbReference>
<dbReference type="Pfam" id="PF13927">
    <property type="entry name" value="Ig_3"/>
    <property type="match status" value="2"/>
</dbReference>
<dbReference type="PROSITE" id="PS50835">
    <property type="entry name" value="IG_LIKE"/>
    <property type="match status" value="6"/>
</dbReference>
<dbReference type="Pfam" id="PF07679">
    <property type="entry name" value="I-set"/>
    <property type="match status" value="2"/>
</dbReference>
<dbReference type="CDD" id="cd00063">
    <property type="entry name" value="FN3"/>
    <property type="match status" value="5"/>
</dbReference>
<protein>
    <recommendedName>
        <fullName evidence="16">Neuroglian</fullName>
    </recommendedName>
</protein>
<dbReference type="InterPro" id="IPR028055">
    <property type="entry name" value="YidC/Oxa/ALB_C"/>
</dbReference>
<feature type="domain" description="Ig-like" evidence="12">
    <location>
        <begin position="193"/>
        <end position="282"/>
    </location>
</feature>
<dbReference type="Proteomes" id="UP000030764">
    <property type="component" value="Unassembled WGS sequence"/>
</dbReference>
<evidence type="ECO:0000256" key="2">
    <source>
        <dbReference type="ARBA" id="ARBA00022475"/>
    </source>
</evidence>
<evidence type="ECO:0000256" key="1">
    <source>
        <dbReference type="ARBA" id="ARBA00004236"/>
    </source>
</evidence>
<dbReference type="InterPro" id="IPR003598">
    <property type="entry name" value="Ig_sub2"/>
</dbReference>
<keyword evidence="9" id="KW-0393">Immunoglobulin domain</keyword>
<organism evidence="14 15">
    <name type="scientific">Trichuris suis</name>
    <name type="common">pig whipworm</name>
    <dbReference type="NCBI Taxonomy" id="68888"/>
    <lineage>
        <taxon>Eukaryota</taxon>
        <taxon>Metazoa</taxon>
        <taxon>Ecdysozoa</taxon>
        <taxon>Nematoda</taxon>
        <taxon>Enoplea</taxon>
        <taxon>Dorylaimia</taxon>
        <taxon>Trichinellida</taxon>
        <taxon>Trichuridae</taxon>
        <taxon>Trichuris</taxon>
    </lineage>
</organism>
<dbReference type="FunFam" id="2.60.40.10:FF:000032">
    <property type="entry name" value="palladin isoform X1"/>
    <property type="match status" value="1"/>
</dbReference>
<feature type="domain" description="Fibronectin type-III" evidence="13">
    <location>
        <begin position="1091"/>
        <end position="1186"/>
    </location>
</feature>
<dbReference type="SMART" id="SM00408">
    <property type="entry name" value="IGc2"/>
    <property type="match status" value="6"/>
</dbReference>
<dbReference type="FunFam" id="2.60.40.10:FF:000035">
    <property type="entry name" value="Contactin 1"/>
    <property type="match status" value="1"/>
</dbReference>
<evidence type="ECO:0000256" key="3">
    <source>
        <dbReference type="ARBA" id="ARBA00022729"/>
    </source>
</evidence>
<keyword evidence="15" id="KW-1185">Reference proteome</keyword>
<dbReference type="PANTHER" id="PTHR44170">
    <property type="entry name" value="PROTEIN SIDEKICK"/>
    <property type="match status" value="1"/>
</dbReference>
<dbReference type="InterPro" id="IPR003961">
    <property type="entry name" value="FN3_dom"/>
</dbReference>
<feature type="domain" description="Fibronectin type-III" evidence="13">
    <location>
        <begin position="879"/>
        <end position="979"/>
    </location>
</feature>
<evidence type="ECO:0000259" key="13">
    <source>
        <dbReference type="PROSITE" id="PS50853"/>
    </source>
</evidence>
<evidence type="ECO:0000256" key="8">
    <source>
        <dbReference type="ARBA" id="ARBA00023180"/>
    </source>
</evidence>
<accession>A0A085LTH9</accession>
<evidence type="ECO:0000256" key="11">
    <source>
        <dbReference type="SAM" id="Phobius"/>
    </source>
</evidence>
<evidence type="ECO:0000256" key="6">
    <source>
        <dbReference type="ARBA" id="ARBA00023136"/>
    </source>
</evidence>
<feature type="domain" description="Ig-like" evidence="12">
    <location>
        <begin position="590"/>
        <end position="678"/>
    </location>
</feature>
<evidence type="ECO:0008006" key="16">
    <source>
        <dbReference type="Google" id="ProtNLM"/>
    </source>
</evidence>
<keyword evidence="11" id="KW-1133">Transmembrane helix</keyword>
<evidence type="ECO:0000259" key="12">
    <source>
        <dbReference type="PROSITE" id="PS50835"/>
    </source>
</evidence>
<evidence type="ECO:0000256" key="10">
    <source>
        <dbReference type="RuleBase" id="RU003945"/>
    </source>
</evidence>
<keyword evidence="7" id="KW-1015">Disulfide bond</keyword>
<keyword evidence="5" id="KW-0130">Cell adhesion</keyword>
<dbReference type="Gene3D" id="2.60.40.10">
    <property type="entry name" value="Immunoglobulins"/>
    <property type="match status" value="11"/>
</dbReference>
<dbReference type="PROSITE" id="PS50853">
    <property type="entry name" value="FN3"/>
    <property type="match status" value="5"/>
</dbReference>
<dbReference type="EMBL" id="KL363298">
    <property type="protein sequence ID" value="KFD48275.1"/>
    <property type="molecule type" value="Genomic_DNA"/>
</dbReference>
<reference evidence="14 15" key="1">
    <citation type="journal article" date="2014" name="Nat. Genet.">
        <title>Genome and transcriptome of the porcine whipworm Trichuris suis.</title>
        <authorList>
            <person name="Jex A.R."/>
            <person name="Nejsum P."/>
            <person name="Schwarz E.M."/>
            <person name="Hu L."/>
            <person name="Young N.D."/>
            <person name="Hall R.S."/>
            <person name="Korhonen P.K."/>
            <person name="Liao S."/>
            <person name="Thamsborg S."/>
            <person name="Xia J."/>
            <person name="Xu P."/>
            <person name="Wang S."/>
            <person name="Scheerlinck J.P."/>
            <person name="Hofmann A."/>
            <person name="Sternberg P.W."/>
            <person name="Wang J."/>
            <person name="Gasser R.B."/>
        </authorList>
    </citation>
    <scope>NUCLEOTIDE SEQUENCE [LARGE SCALE GENOMIC DNA]</scope>
    <source>
        <strain evidence="14">DCEP-RM93M</strain>
    </source>
</reference>
<comment type="subcellular location">
    <subcellularLocation>
        <location evidence="1">Cell membrane</location>
    </subcellularLocation>
    <subcellularLocation>
        <location evidence="10">Membrane</location>
        <topology evidence="10">Multi-pass membrane protein</topology>
    </subcellularLocation>
</comment>
<dbReference type="InterPro" id="IPR036116">
    <property type="entry name" value="FN3_sf"/>
</dbReference>
<dbReference type="SUPFAM" id="SSF48726">
    <property type="entry name" value="Immunoglobulin"/>
    <property type="match status" value="6"/>
</dbReference>
<dbReference type="SMART" id="SM00060">
    <property type="entry name" value="FN3"/>
    <property type="match status" value="5"/>
</dbReference>
<sequence length="1717" mass="193641">MLLTTTLQPAAPPIEAGKGGKKERDNFRLCRCFGLCGTKCVADTCRARARDQRIWGPCCVLTAAAQFKVVRATGQLNCRLAAGNGPSRLVERHCSKPEYTGRFCMSNHVTAPSRARAHPLFESSFTEGEQFAKRIFYFYRTNRLRANAPRAIESLFRRPKRPTVMHKRGCQLLIILPLSLLGMVGAKLINSPPKLELESPREVWFHIPTTGQPQKFTLKCHASGDPERYQWFKNGRPFNVDGHRIVWQRPGQSGSITFLQPQVDDKGYYQCSVSNIFGVAMSHIFNVKIGALNHFERSPVRDVMVVEGQPLTLRCNKPYGMPPPTIFWLYRDMKKSYAMDSISRRHITVDGDGNLQFAYVDPLDANENLVYQCAATSPVLHGEYRAGDEFRLVLTNTSGRKSTSVKSLWTFPKRTMLAAGSDLELTCIFSGRPAPLIQWSKKEGELPKNRISRKNYGKTLIVHGVNRSDQGTYVCDAEGLAQHEMTVEVSNAPQWVNGPPTDLSLPEESNAELHCRVYGDPAPIVRWYINGQRITDFSADSRRLISASGETLTILNLNHDIDTAVYQCNASNPLGYIFANAFINVFAHAPRFLTDESQTIATVVGRDVDLDCNVEAAPKPVVNWTDDKERQITADRERFQILSNHSLRLLNVGMSDAGLYICNVNNKYGLNHAKRKLEVYTHTRLVTELKPRRAVIEAGSKFQLVCEAEADGRLTLDYQWYHNTTRIVEAASESYRFPQPNHLLITNPRGRHHGDYICVARTKVDSVSSEMTLIVKDVPESPKVLSVECNDRQALIRWAEAYENFESITKYKVEYATAFNRNLWTKTVEEEKTNQKTYEAVINLSPWVNYTFRVIATNRRGDSEPAYSNTTCTTPPSFPYTNPKNVSAAGTEKDNIVIYWQPMNKEDWNGERFRYLVRYRLDEPGAKWEEFEVEDPLENHTVIRDQPTFRRYVVQVQAVNSIGLSLVEPNLVIGYSGEDAPTASPKNVKISEVINSTTVVVEWDPVDADSVKGHFIGYKISVWPIGRESSKQNHHRKPLQITAFHADRSAAISGLEPMSTYKLTVLAFNSEHDGPQSDILYFTTPEGTPSAVLALTVNSIGSTTIVSSWQAPATPQGRLRGYFLSFKRLDQNEKEEETWVPYPRSSYMYEMAKPSTNYEVSVWGETGGGEGEKSSAVVRTWPVQDPAKPDMRVELTGSNSAQVTWLPSDSGMPGTAFYVNYSKLGTDVWQSSEMLTFPTKQVLIRDLEPNKDYVVHVVSKDGDRITQSDAQYFHTVNTTVLQEEVTVEQSLAAVAWFIAVVSAGSIIIILLVVMYIVHRTRGGKYSVKEKELERGTNPDLDEERTFIEYQFGELKPPNRKVILPGGRKSIANVAGGGGIGRFKRLIMVALWTSAVFTSELGNFYFPPFEGLQKALSAVHAVSGMPWWAVIVSTTLVAKLATFPLAIVSQRNSVRYLLAKPRIEQLLAQIRSKVDEEAFRYRWSNRRSKIVYRANASRILAEIYSKYDFHPLRTISLALAQIPIWVSLSVTVRRLCLRPITEQRKIGELHPFDESLDVVPEFCSMMTEGCLWFPDLTVSDQYFLLPLILAIVNYITVQVSKLYDAACLLYCIFDQLHAMPFRGLPMGRFGKCLKYASYGGVTILPVASAFVPTGLCFYWTASSVANFLMYVVVKQPTVKRYCRIPMLPTDPQRPFRDLLVHTISPLTRPFLRRKGSAE</sequence>
<keyword evidence="4" id="KW-0677">Repeat</keyword>
<feature type="transmembrane region" description="Helical" evidence="11">
    <location>
        <begin position="1656"/>
        <end position="1672"/>
    </location>
</feature>
<dbReference type="CDD" id="cd20069">
    <property type="entry name" value="5TM_Oxa1-like"/>
    <property type="match status" value="1"/>
</dbReference>
<dbReference type="GO" id="GO:0005886">
    <property type="term" value="C:plasma membrane"/>
    <property type="evidence" value="ECO:0007669"/>
    <property type="project" value="UniProtKB-SubCell"/>
</dbReference>
<feature type="domain" description="Ig-like" evidence="12">
    <location>
        <begin position="493"/>
        <end position="584"/>
    </location>
</feature>
<name>A0A085LTH9_9BILA</name>
<dbReference type="Pfam" id="PF02096">
    <property type="entry name" value="60KD_IMP"/>
    <property type="match status" value="1"/>
</dbReference>
<dbReference type="FunFam" id="2.60.40.10:FF:000005">
    <property type="entry name" value="Neuronal cell adhesion molecule"/>
    <property type="match status" value="1"/>
</dbReference>
<dbReference type="FunFam" id="2.60.40.10:FF:000028">
    <property type="entry name" value="Neuronal cell adhesion molecule"/>
    <property type="match status" value="1"/>
</dbReference>
<keyword evidence="2" id="KW-1003">Cell membrane</keyword>
<dbReference type="PANTHER" id="PTHR44170:SF6">
    <property type="entry name" value="CONTACTIN"/>
    <property type="match status" value="1"/>
</dbReference>
<comment type="similarity">
    <text evidence="10">Belongs to the OXA1/ALB3/YidC family.</text>
</comment>
<keyword evidence="3" id="KW-0732">Signal</keyword>
<feature type="domain" description="Ig-like" evidence="12">
    <location>
        <begin position="683"/>
        <end position="774"/>
    </location>
</feature>
<dbReference type="GO" id="GO:0030424">
    <property type="term" value="C:axon"/>
    <property type="evidence" value="ECO:0007669"/>
    <property type="project" value="TreeGrafter"/>
</dbReference>
<feature type="domain" description="Fibronectin type-III" evidence="13">
    <location>
        <begin position="984"/>
        <end position="1087"/>
    </location>
</feature>
<dbReference type="Pfam" id="PF00041">
    <property type="entry name" value="fn3"/>
    <property type="match status" value="4"/>
</dbReference>
<evidence type="ECO:0000256" key="9">
    <source>
        <dbReference type="ARBA" id="ARBA00023319"/>
    </source>
</evidence>
<dbReference type="Pfam" id="PF13895">
    <property type="entry name" value="Ig_2"/>
    <property type="match status" value="1"/>
</dbReference>
<evidence type="ECO:0000256" key="5">
    <source>
        <dbReference type="ARBA" id="ARBA00022889"/>
    </source>
</evidence>
<dbReference type="GO" id="GO:0007411">
    <property type="term" value="P:axon guidance"/>
    <property type="evidence" value="ECO:0007669"/>
    <property type="project" value="TreeGrafter"/>
</dbReference>
<keyword evidence="6 11" id="KW-0472">Membrane</keyword>
<dbReference type="InterPro" id="IPR013783">
    <property type="entry name" value="Ig-like_fold"/>
</dbReference>
<proteinExistence type="inferred from homology"/>
<evidence type="ECO:0000256" key="7">
    <source>
        <dbReference type="ARBA" id="ARBA00023157"/>
    </source>
</evidence>
<dbReference type="InterPro" id="IPR007110">
    <property type="entry name" value="Ig-like_dom"/>
</dbReference>
<dbReference type="GO" id="GO:0007420">
    <property type="term" value="P:brain development"/>
    <property type="evidence" value="ECO:0007669"/>
    <property type="project" value="TreeGrafter"/>
</dbReference>
<feature type="transmembrane region" description="Helical" evidence="11">
    <location>
        <begin position="1294"/>
        <end position="1317"/>
    </location>
</feature>
<dbReference type="InterPro" id="IPR013098">
    <property type="entry name" value="Ig_I-set"/>
</dbReference>
<evidence type="ECO:0000313" key="15">
    <source>
        <dbReference type="Proteomes" id="UP000030764"/>
    </source>
</evidence>
<dbReference type="GO" id="GO:0098632">
    <property type="term" value="F:cell-cell adhesion mediator activity"/>
    <property type="evidence" value="ECO:0007669"/>
    <property type="project" value="TreeGrafter"/>
</dbReference>
<dbReference type="SUPFAM" id="SSF49265">
    <property type="entry name" value="Fibronectin type III"/>
    <property type="match status" value="3"/>
</dbReference>
<evidence type="ECO:0000313" key="14">
    <source>
        <dbReference type="EMBL" id="KFD48275.1"/>
    </source>
</evidence>
<gene>
    <name evidence="14" type="ORF">M513_10852</name>
</gene>